<evidence type="ECO:0000313" key="1">
    <source>
        <dbReference type="EMBL" id="KPH80681.1"/>
    </source>
</evidence>
<sequence>METLAELQDQLVSLRAARATGVARVEFVSGESRRVTEYKSDADMASAIADLERRIAAFSGRHISTVRFSYSKGI</sequence>
<dbReference type="RefSeq" id="WP_054209499.1">
    <property type="nucleotide sequence ID" value="NZ_LGSZ01000040.1"/>
</dbReference>
<gene>
    <name evidence="1" type="ORF">AE618_13165</name>
</gene>
<dbReference type="Proteomes" id="UP000037822">
    <property type="component" value="Unassembled WGS sequence"/>
</dbReference>
<dbReference type="EMBL" id="LGSZ01000040">
    <property type="protein sequence ID" value="KPH80681.1"/>
    <property type="molecule type" value="Genomic_DNA"/>
</dbReference>
<accession>A0A0N1F4T1</accession>
<evidence type="ECO:0008006" key="3">
    <source>
        <dbReference type="Google" id="ProtNLM"/>
    </source>
</evidence>
<dbReference type="NCBIfam" id="NF047331">
    <property type="entry name" value="phage_HTJ"/>
    <property type="match status" value="1"/>
</dbReference>
<dbReference type="OrthoDB" id="8457063at2"/>
<comment type="caution">
    <text evidence="1">The sequence shown here is derived from an EMBL/GenBank/DDBJ whole genome shotgun (WGS) entry which is preliminary data.</text>
</comment>
<evidence type="ECO:0000313" key="2">
    <source>
        <dbReference type="Proteomes" id="UP000037822"/>
    </source>
</evidence>
<protein>
    <recommendedName>
        <fullName evidence="3">GpW protein</fullName>
    </recommendedName>
</protein>
<name>A0A0N1F4T1_9HYPH</name>
<dbReference type="AlphaFoldDB" id="A0A0N1F4T1"/>
<dbReference type="PATRIC" id="fig|1526658.3.peg.4071"/>
<keyword evidence="2" id="KW-1185">Reference proteome</keyword>
<reference evidence="1 2" key="1">
    <citation type="submission" date="2015-07" db="EMBL/GenBank/DDBJ databases">
        <title>Whole genome sequencing of Bosea vaviloviae isolated from cave pool.</title>
        <authorList>
            <person name="Tan N.E.H."/>
            <person name="Lee Y.P."/>
            <person name="Gan H.M."/>
            <person name="Barton H."/>
            <person name="Savka M.A."/>
        </authorList>
    </citation>
    <scope>NUCLEOTIDE SEQUENCE [LARGE SCALE GENOMIC DNA]</scope>
    <source>
        <strain evidence="1 2">SD260</strain>
    </source>
</reference>
<organism evidence="1 2">
    <name type="scientific">Bosea vaviloviae</name>
    <dbReference type="NCBI Taxonomy" id="1526658"/>
    <lineage>
        <taxon>Bacteria</taxon>
        <taxon>Pseudomonadati</taxon>
        <taxon>Pseudomonadota</taxon>
        <taxon>Alphaproteobacteria</taxon>
        <taxon>Hyphomicrobiales</taxon>
        <taxon>Boseaceae</taxon>
        <taxon>Bosea</taxon>
    </lineage>
</organism>
<proteinExistence type="predicted"/>